<evidence type="ECO:0000256" key="6">
    <source>
        <dbReference type="ARBA" id="ARBA00022884"/>
    </source>
</evidence>
<keyword evidence="4" id="KW-0158">Chromosome</keyword>
<evidence type="ECO:0000256" key="8">
    <source>
        <dbReference type="ARBA" id="ARBA00023242"/>
    </source>
</evidence>
<feature type="compositionally biased region" description="Basic and acidic residues" evidence="11">
    <location>
        <begin position="69"/>
        <end position="120"/>
    </location>
</feature>
<dbReference type="InterPro" id="IPR016024">
    <property type="entry name" value="ARM-type_fold"/>
</dbReference>
<evidence type="ECO:0000256" key="2">
    <source>
        <dbReference type="ARBA" id="ARBA00004604"/>
    </source>
</evidence>
<dbReference type="RefSeq" id="XP_047016615.1">
    <property type="nucleotide sequence ID" value="XM_047160659.2"/>
</dbReference>
<dbReference type="STRING" id="7998.ENSIPUP00000037042"/>
<keyword evidence="13" id="KW-1185">Reference proteome</keyword>
<evidence type="ECO:0000256" key="4">
    <source>
        <dbReference type="ARBA" id="ARBA00022454"/>
    </source>
</evidence>
<dbReference type="KEGG" id="ipu:100304711"/>
<dbReference type="Proteomes" id="UP000221080">
    <property type="component" value="Chromosome 16"/>
</dbReference>
<dbReference type="PROSITE" id="PS50303">
    <property type="entry name" value="PUM_HD"/>
    <property type="match status" value="1"/>
</dbReference>
<comment type="subcellular location">
    <subcellularLocation>
        <location evidence="1">Chromosome</location>
    </subcellularLocation>
    <subcellularLocation>
        <location evidence="2">Nucleus</location>
        <location evidence="2">Nucleolus</location>
    </subcellularLocation>
    <subcellularLocation>
        <location evidence="3">Nucleus</location>
        <location evidence="3">Nucleoplasm</location>
    </subcellularLocation>
</comment>
<keyword evidence="6" id="KW-0694">RNA-binding</keyword>
<protein>
    <recommendedName>
        <fullName evidence="10">Pumilio homolog 3</fullName>
    </recommendedName>
</protein>
<dbReference type="InterPro" id="IPR012959">
    <property type="entry name" value="CPL_dom"/>
</dbReference>
<dbReference type="SUPFAM" id="SSF48371">
    <property type="entry name" value="ARM repeat"/>
    <property type="match status" value="1"/>
</dbReference>
<dbReference type="AlphaFoldDB" id="A0A2D0SQS3"/>
<evidence type="ECO:0000256" key="10">
    <source>
        <dbReference type="ARBA" id="ARBA00073764"/>
    </source>
</evidence>
<dbReference type="OrthoDB" id="497380at2759"/>
<dbReference type="PANTHER" id="PTHR13389:SF0">
    <property type="entry name" value="PUMILIO HOMOLOG 3"/>
    <property type="match status" value="1"/>
</dbReference>
<dbReference type="GO" id="GO:0006417">
    <property type="term" value="P:regulation of translation"/>
    <property type="evidence" value="ECO:0007669"/>
    <property type="project" value="TreeGrafter"/>
</dbReference>
<dbReference type="InterPro" id="IPR033133">
    <property type="entry name" value="PUM-HD"/>
</dbReference>
<dbReference type="Pfam" id="PF00806">
    <property type="entry name" value="PUF"/>
    <property type="match status" value="2"/>
</dbReference>
<dbReference type="Gene3D" id="1.25.10.10">
    <property type="entry name" value="Leucine-rich Repeat Variant"/>
    <property type="match status" value="2"/>
</dbReference>
<name>A0A2D0SQS3_ICTPU</name>
<reference evidence="14" key="2">
    <citation type="submission" date="2025-08" db="UniProtKB">
        <authorList>
            <consortium name="RefSeq"/>
        </authorList>
    </citation>
    <scope>IDENTIFICATION</scope>
    <source>
        <tissue evidence="14">Blood</tissue>
    </source>
</reference>
<feature type="region of interest" description="Disordered" evidence="11">
    <location>
        <begin position="1"/>
        <end position="120"/>
    </location>
</feature>
<proteinExistence type="predicted"/>
<gene>
    <name evidence="14" type="primary">pum3</name>
</gene>
<evidence type="ECO:0000256" key="5">
    <source>
        <dbReference type="ARBA" id="ARBA00022737"/>
    </source>
</evidence>
<accession>A0A2D0SQS3</accession>
<dbReference type="GO" id="GO:0005694">
    <property type="term" value="C:chromosome"/>
    <property type="evidence" value="ECO:0007669"/>
    <property type="project" value="UniProtKB-SubCell"/>
</dbReference>
<comment type="function">
    <text evidence="9">Inhibits the poly(ADP-ribosyl)ation activity of PARP1 and the degradation of PARP1 by CASP3 following genotoxic stress. Binds to double-stranded RNA or DNA without sequence specificity. Involved in development of the eye and of primordial germ cells.</text>
</comment>
<keyword evidence="8" id="KW-0539">Nucleus</keyword>
<evidence type="ECO:0000256" key="1">
    <source>
        <dbReference type="ARBA" id="ARBA00004286"/>
    </source>
</evidence>
<evidence type="ECO:0000313" key="14">
    <source>
        <dbReference type="RefSeq" id="XP_047016615.1"/>
    </source>
</evidence>
<dbReference type="PROSITE" id="PS50302">
    <property type="entry name" value="PUM"/>
    <property type="match status" value="1"/>
</dbReference>
<dbReference type="GO" id="GO:0003677">
    <property type="term" value="F:DNA binding"/>
    <property type="evidence" value="ECO:0007669"/>
    <property type="project" value="UniProtKB-KW"/>
</dbReference>
<dbReference type="InterPro" id="IPR011989">
    <property type="entry name" value="ARM-like"/>
</dbReference>
<dbReference type="FunFam" id="1.25.10.10:FF:001092">
    <property type="entry name" value="Pumilio RNA-binding family member 3"/>
    <property type="match status" value="1"/>
</dbReference>
<keyword evidence="5" id="KW-0677">Repeat</keyword>
<evidence type="ECO:0000313" key="13">
    <source>
        <dbReference type="Proteomes" id="UP000221080"/>
    </source>
</evidence>
<dbReference type="FunFam" id="1.25.10.10:FF:000207">
    <property type="entry name" value="Pumilio RNA-binding family member 3"/>
    <property type="match status" value="1"/>
</dbReference>
<evidence type="ECO:0000256" key="9">
    <source>
        <dbReference type="ARBA" id="ARBA00055542"/>
    </source>
</evidence>
<dbReference type="GO" id="GO:0003729">
    <property type="term" value="F:mRNA binding"/>
    <property type="evidence" value="ECO:0007669"/>
    <property type="project" value="TreeGrafter"/>
</dbReference>
<evidence type="ECO:0000259" key="12">
    <source>
        <dbReference type="PROSITE" id="PS50303"/>
    </source>
</evidence>
<sequence>MVWLDSMESKPRKKSFNPKDGKKPGFKGKGKPEGKPAGKRPFKPHNSDKKKTFTKPGGKGGPKKFFKQKPIEGKTTKKRKLSEDNKNSDDGSEEKKPKWSEFKQQKKELKQTRQQNNKKETYHIVSRAKQVWEIVRRKDCDANKRAKLMKELQELVRGKIKTIAFAHDSTRVLQCFIQFGDDKQREAIFDELKDHMVELSKSKYARNIVKKFLMYGNKKQVAEVMVAFKGKVRQMLRHSEASSVVEYAYNDKAILSQRLMLTEELYGNTFQVCKSSVCPTIEKVLENNPEKVNSIMEEMKQILTPMAQKEAVIKHSLVHKVFLDFFLHAPDKQRTEMIESIRESVVYMAHTHDGARVAMHCLWHGTAKDRKVIVKTMKTYMAKFATGEYGHLVLLAAFDCIDDTKLVKQAIISELVSSLAEVISNKHGKKVLLYLLSPRDPAHLLPEIVQLLEKGDGNAHSKKDVAVRRRELLEAVSPPLLQYLCENTRSMVMDKACSVVVRDILGAAVGDLRPAMEAIAQMAAAEDLVAGGVEGQLHMAEHPAGHLVLKWLIEQDSKLKASERKERFSQILLETVGLEKLKSWASVNRGAIVLSCLLQSADDGVVQEVKAALQSIITDLQKVQNSKGVEVLLEKLA</sequence>
<dbReference type="Pfam" id="PF08144">
    <property type="entry name" value="CPL"/>
    <property type="match status" value="1"/>
</dbReference>
<dbReference type="InterPro" id="IPR040059">
    <property type="entry name" value="PUM3"/>
</dbReference>
<dbReference type="GO" id="GO:0005730">
    <property type="term" value="C:nucleolus"/>
    <property type="evidence" value="ECO:0007669"/>
    <property type="project" value="UniProtKB-SubCell"/>
</dbReference>
<dbReference type="InterPro" id="IPR001313">
    <property type="entry name" value="Pumilio_RNA-bd_rpt"/>
</dbReference>
<dbReference type="GO" id="GO:0005654">
    <property type="term" value="C:nucleoplasm"/>
    <property type="evidence" value="ECO:0007669"/>
    <property type="project" value="UniProtKB-SubCell"/>
</dbReference>
<dbReference type="GeneID" id="100304711"/>
<evidence type="ECO:0000256" key="3">
    <source>
        <dbReference type="ARBA" id="ARBA00004642"/>
    </source>
</evidence>
<dbReference type="PANTHER" id="PTHR13389">
    <property type="entry name" value="PUMILIO HOMOLOG 3"/>
    <property type="match status" value="1"/>
</dbReference>
<evidence type="ECO:0000256" key="11">
    <source>
        <dbReference type="SAM" id="MobiDB-lite"/>
    </source>
</evidence>
<evidence type="ECO:0000256" key="7">
    <source>
        <dbReference type="ARBA" id="ARBA00023125"/>
    </source>
</evidence>
<dbReference type="CTD" id="9933"/>
<dbReference type="SMART" id="SM00025">
    <property type="entry name" value="Pumilio"/>
    <property type="match status" value="6"/>
</dbReference>
<reference evidence="13" key="1">
    <citation type="journal article" date="2016" name="Nat. Commun.">
        <title>The channel catfish genome sequence provides insights into the evolution of scale formation in teleosts.</title>
        <authorList>
            <person name="Liu Z."/>
            <person name="Liu S."/>
            <person name="Yao J."/>
            <person name="Bao L."/>
            <person name="Zhang J."/>
            <person name="Li Y."/>
            <person name="Jiang C."/>
            <person name="Sun L."/>
            <person name="Wang R."/>
            <person name="Zhang Y."/>
            <person name="Zhou T."/>
            <person name="Zeng Q."/>
            <person name="Fu Q."/>
            <person name="Gao S."/>
            <person name="Li N."/>
            <person name="Koren S."/>
            <person name="Jiang Y."/>
            <person name="Zimin A."/>
            <person name="Xu P."/>
            <person name="Phillippy A.M."/>
            <person name="Geng X."/>
            <person name="Song L."/>
            <person name="Sun F."/>
            <person name="Li C."/>
            <person name="Wang X."/>
            <person name="Chen A."/>
            <person name="Jin Y."/>
            <person name="Yuan Z."/>
            <person name="Yang Y."/>
            <person name="Tan S."/>
            <person name="Peatman E."/>
            <person name="Lu J."/>
            <person name="Qin Z."/>
            <person name="Dunham R."/>
            <person name="Li Z."/>
            <person name="Sonstegard T."/>
            <person name="Feng J."/>
            <person name="Danzmann R.G."/>
            <person name="Schroeder S."/>
            <person name="Scheffler B."/>
            <person name="Duke M.V."/>
            <person name="Ballard L."/>
            <person name="Kucuktas H."/>
            <person name="Kaltenboeck L."/>
            <person name="Liu H."/>
            <person name="Armbruster J."/>
            <person name="Xie Y."/>
            <person name="Kirby M.L."/>
            <person name="Tian Y."/>
            <person name="Flanagan M.E."/>
            <person name="Mu W."/>
            <person name="Waldbieser G.C."/>
        </authorList>
    </citation>
    <scope>NUCLEOTIDE SEQUENCE [LARGE SCALE GENOMIC DNA]</scope>
    <source>
        <strain evidence="13">SDA103</strain>
    </source>
</reference>
<organism evidence="13 14">
    <name type="scientific">Ictalurus punctatus</name>
    <name type="common">Channel catfish</name>
    <name type="synonym">Silurus punctatus</name>
    <dbReference type="NCBI Taxonomy" id="7998"/>
    <lineage>
        <taxon>Eukaryota</taxon>
        <taxon>Metazoa</taxon>
        <taxon>Chordata</taxon>
        <taxon>Craniata</taxon>
        <taxon>Vertebrata</taxon>
        <taxon>Euteleostomi</taxon>
        <taxon>Actinopterygii</taxon>
        <taxon>Neopterygii</taxon>
        <taxon>Teleostei</taxon>
        <taxon>Ostariophysi</taxon>
        <taxon>Siluriformes</taxon>
        <taxon>Ictaluridae</taxon>
        <taxon>Ictalurus</taxon>
    </lineage>
</organism>
<dbReference type="GO" id="GO:0008354">
    <property type="term" value="P:germ cell migration"/>
    <property type="evidence" value="ECO:0007669"/>
    <property type="project" value="Ensembl"/>
</dbReference>
<feature type="domain" description="PUM-HD" evidence="12">
    <location>
        <begin position="126"/>
        <end position="480"/>
    </location>
</feature>
<keyword evidence="7" id="KW-0238">DNA-binding</keyword>